<protein>
    <submittedName>
        <fullName evidence="1">Uncharacterized protein</fullName>
    </submittedName>
</protein>
<dbReference type="Gene3D" id="1.10.530.10">
    <property type="match status" value="1"/>
</dbReference>
<sequence>MKIGCEQWGVPNDSDQEIADMKAAILSVSNITSIDARFILAIIMQESVGCVRVITTAWSHANPGLMQSFNGTGTCNGNAANIAIPGVDASAQVWTPCPADRIEQQVLDGTNGTVWGPGLRQDMEIASQNATSDAQAYYRTARIYNGGRFIVSDLSQPCCTTSYVSDIANRLMGWVHAPRNYVCDVWIEGHRVWPLRSFVSLAEDTRSLVLSALGTKIPDEIAMIAMR</sequence>
<proteinExistence type="predicted"/>
<dbReference type="EMBL" id="JAWDJX010000005">
    <property type="protein sequence ID" value="KAK3056581.1"/>
    <property type="molecule type" value="Genomic_DNA"/>
</dbReference>
<evidence type="ECO:0000313" key="2">
    <source>
        <dbReference type="Proteomes" id="UP001271007"/>
    </source>
</evidence>
<gene>
    <name evidence="1" type="ORF">LTR09_002374</name>
</gene>
<name>A0AAJ0GFJ7_9PEZI</name>
<dbReference type="Proteomes" id="UP001271007">
    <property type="component" value="Unassembled WGS sequence"/>
</dbReference>
<organism evidence="1 2">
    <name type="scientific">Extremus antarcticus</name>
    <dbReference type="NCBI Taxonomy" id="702011"/>
    <lineage>
        <taxon>Eukaryota</taxon>
        <taxon>Fungi</taxon>
        <taxon>Dikarya</taxon>
        <taxon>Ascomycota</taxon>
        <taxon>Pezizomycotina</taxon>
        <taxon>Dothideomycetes</taxon>
        <taxon>Dothideomycetidae</taxon>
        <taxon>Mycosphaerellales</taxon>
        <taxon>Extremaceae</taxon>
        <taxon>Extremus</taxon>
    </lineage>
</organism>
<dbReference type="AlphaFoldDB" id="A0AAJ0GFJ7"/>
<reference evidence="1" key="1">
    <citation type="submission" date="2023-04" db="EMBL/GenBank/DDBJ databases">
        <title>Black Yeasts Isolated from many extreme environments.</title>
        <authorList>
            <person name="Coleine C."/>
            <person name="Stajich J.E."/>
            <person name="Selbmann L."/>
        </authorList>
    </citation>
    <scope>NUCLEOTIDE SEQUENCE</scope>
    <source>
        <strain evidence="1">CCFEE 5312</strain>
    </source>
</reference>
<keyword evidence="2" id="KW-1185">Reference proteome</keyword>
<comment type="caution">
    <text evidence="1">The sequence shown here is derived from an EMBL/GenBank/DDBJ whole genome shotgun (WGS) entry which is preliminary data.</text>
</comment>
<accession>A0AAJ0GFJ7</accession>
<evidence type="ECO:0000313" key="1">
    <source>
        <dbReference type="EMBL" id="KAK3056581.1"/>
    </source>
</evidence>